<dbReference type="EMBL" id="CP144692">
    <property type="protein sequence ID" value="WVY98953.1"/>
    <property type="molecule type" value="Genomic_DNA"/>
</dbReference>
<protein>
    <submittedName>
        <fullName evidence="2">Uncharacterized protein</fullName>
    </submittedName>
</protein>
<keyword evidence="1" id="KW-1133">Transmembrane helix</keyword>
<dbReference type="AlphaFoldDB" id="A0AAQ3RNK5"/>
<accession>A0AAQ3RNK5</accession>
<gene>
    <name evidence="2" type="ORF">V8G54_031104</name>
</gene>
<organism evidence="2 3">
    <name type="scientific">Vigna mungo</name>
    <name type="common">Black gram</name>
    <name type="synonym">Phaseolus mungo</name>
    <dbReference type="NCBI Taxonomy" id="3915"/>
    <lineage>
        <taxon>Eukaryota</taxon>
        <taxon>Viridiplantae</taxon>
        <taxon>Streptophyta</taxon>
        <taxon>Embryophyta</taxon>
        <taxon>Tracheophyta</taxon>
        <taxon>Spermatophyta</taxon>
        <taxon>Magnoliopsida</taxon>
        <taxon>eudicotyledons</taxon>
        <taxon>Gunneridae</taxon>
        <taxon>Pentapetalae</taxon>
        <taxon>rosids</taxon>
        <taxon>fabids</taxon>
        <taxon>Fabales</taxon>
        <taxon>Fabaceae</taxon>
        <taxon>Papilionoideae</taxon>
        <taxon>50 kb inversion clade</taxon>
        <taxon>NPAAA clade</taxon>
        <taxon>indigoferoid/millettioid clade</taxon>
        <taxon>Phaseoleae</taxon>
        <taxon>Vigna</taxon>
    </lineage>
</organism>
<dbReference type="Proteomes" id="UP001374535">
    <property type="component" value="Chromosome 9"/>
</dbReference>
<evidence type="ECO:0000256" key="1">
    <source>
        <dbReference type="SAM" id="Phobius"/>
    </source>
</evidence>
<reference evidence="2 3" key="1">
    <citation type="journal article" date="2023" name="Life. Sci Alliance">
        <title>Evolutionary insights into 3D genome organization and epigenetic landscape of Vigna mungo.</title>
        <authorList>
            <person name="Junaid A."/>
            <person name="Singh B."/>
            <person name="Bhatia S."/>
        </authorList>
    </citation>
    <scope>NUCLEOTIDE SEQUENCE [LARGE SCALE GENOMIC DNA]</scope>
    <source>
        <strain evidence="2">Urdbean</strain>
    </source>
</reference>
<feature type="transmembrane region" description="Helical" evidence="1">
    <location>
        <begin position="7"/>
        <end position="24"/>
    </location>
</feature>
<sequence length="268" mass="29597">MHCSNKVLARWFWFMAYMAVATTPTSDVMVADDGSFSLIAVLVIFIIQQKGESVTSISLLWRLISKRSIPHYILHYQQRVKQDSNSCISYDESHDGGPCHCTFYYDYDGIARHGCDTLMAVANILLVLPVSNSLKIFHRREVHDHWPTNIKSSREVPDNICSMLLLSKLNVYITCHVVGEVVANIEGFDFVVPGELRKDILIELLEVVLDLAAVDGVVMGVAVGGYHVGALNGQFTMTVPVPNIDGKCSALPPPQGSHVVLLLLFAAV</sequence>
<name>A0AAQ3RNK5_VIGMU</name>
<evidence type="ECO:0000313" key="2">
    <source>
        <dbReference type="EMBL" id="WVY98953.1"/>
    </source>
</evidence>
<keyword evidence="1" id="KW-0472">Membrane</keyword>
<proteinExistence type="predicted"/>
<keyword evidence="3" id="KW-1185">Reference proteome</keyword>
<evidence type="ECO:0000313" key="3">
    <source>
        <dbReference type="Proteomes" id="UP001374535"/>
    </source>
</evidence>
<keyword evidence="1" id="KW-0812">Transmembrane</keyword>